<dbReference type="Proteomes" id="UP000013487">
    <property type="component" value="Unassembled WGS sequence"/>
</dbReference>
<dbReference type="EMBL" id="ARXZ02000004">
    <property type="protein sequence ID" value="ERI01058.1"/>
    <property type="molecule type" value="Genomic_DNA"/>
</dbReference>
<evidence type="ECO:0000313" key="2">
    <source>
        <dbReference type="Proteomes" id="UP000013487"/>
    </source>
</evidence>
<accession>A0AAN4KQW1</accession>
<dbReference type="AlphaFoldDB" id="A0AAN4KQW1"/>
<evidence type="ECO:0000313" key="1">
    <source>
        <dbReference type="EMBL" id="ERI01058.1"/>
    </source>
</evidence>
<comment type="caution">
    <text evidence="1">The sequence shown here is derived from an EMBL/GenBank/DDBJ whole genome shotgun (WGS) entry which is preliminary data.</text>
</comment>
<gene>
    <name evidence="1" type="ORF">BTCBT_002613</name>
</gene>
<reference evidence="1 2" key="1">
    <citation type="journal article" date="2013" name="Genome Announc.">
        <title>Draft Genome Sequence of Bacillus thuringiensis var. thuringiensis Strain T01-328, a Brazilian Isolate That Produces a Soluble Pesticide Protein, Cry1Ia.</title>
        <authorList>
            <person name="Varani A.M."/>
            <person name="Lemos M.V."/>
            <person name="Fernandes C.C."/>
            <person name="Lemos E.G."/>
            <person name="Alves E.C."/>
            <person name="Desiderio J.A."/>
        </authorList>
    </citation>
    <scope>NUCLEOTIDE SEQUENCE [LARGE SCALE GENOMIC DNA]</scope>
    <source>
        <strain evidence="1 2">T01-328</strain>
    </source>
</reference>
<sequence length="52" mass="5833">MKTKIFTALTDSGLEKKLNQFLANPSIKFVTASYSWGCSVLVVYEDLSEETK</sequence>
<organism evidence="1 2">
    <name type="scientific">Bacillus thuringiensis T01-328</name>
    <dbReference type="NCBI Taxonomy" id="1324966"/>
    <lineage>
        <taxon>Bacteria</taxon>
        <taxon>Bacillati</taxon>
        <taxon>Bacillota</taxon>
        <taxon>Bacilli</taxon>
        <taxon>Bacillales</taxon>
        <taxon>Bacillaceae</taxon>
        <taxon>Bacillus</taxon>
        <taxon>Bacillus cereus group</taxon>
    </lineage>
</organism>
<protein>
    <submittedName>
        <fullName evidence="1">Uncharacterized protein</fullName>
    </submittedName>
</protein>
<dbReference type="RefSeq" id="WP_015055224.1">
    <property type="nucleotide sequence ID" value="NZ_ARXZ02000004.1"/>
</dbReference>
<name>A0AAN4KQW1_BACTU</name>
<proteinExistence type="predicted"/>